<keyword evidence="4" id="KW-1185">Reference proteome</keyword>
<feature type="transmembrane region" description="Helical" evidence="2">
    <location>
        <begin position="281"/>
        <end position="300"/>
    </location>
</feature>
<dbReference type="KEGG" id="fcy:FRACYDRAFT_246757"/>
<feature type="transmembrane region" description="Helical" evidence="2">
    <location>
        <begin position="244"/>
        <end position="269"/>
    </location>
</feature>
<feature type="transmembrane region" description="Helical" evidence="2">
    <location>
        <begin position="209"/>
        <end position="232"/>
    </location>
</feature>
<gene>
    <name evidence="3" type="ORF">FRACYDRAFT_246757</name>
</gene>
<keyword evidence="2" id="KW-1133">Transmembrane helix</keyword>
<dbReference type="EMBL" id="KV784370">
    <property type="protein sequence ID" value="OEU10882.1"/>
    <property type="molecule type" value="Genomic_DNA"/>
</dbReference>
<evidence type="ECO:0000256" key="1">
    <source>
        <dbReference type="SAM" id="MobiDB-lite"/>
    </source>
</evidence>
<keyword evidence="2" id="KW-0812">Transmembrane</keyword>
<reference evidence="3 4" key="1">
    <citation type="submission" date="2016-09" db="EMBL/GenBank/DDBJ databases">
        <title>Extensive genetic diversity and differential bi-allelic expression allows diatom success in the polar Southern Ocean.</title>
        <authorList>
            <consortium name="DOE Joint Genome Institute"/>
            <person name="Mock T."/>
            <person name="Otillar R.P."/>
            <person name="Strauss J."/>
            <person name="Dupont C."/>
            <person name="Frickenhaus S."/>
            <person name="Maumus F."/>
            <person name="Mcmullan M."/>
            <person name="Sanges R."/>
            <person name="Schmutz J."/>
            <person name="Toseland A."/>
            <person name="Valas R."/>
            <person name="Veluchamy A."/>
            <person name="Ward B.J."/>
            <person name="Allen A."/>
            <person name="Barry K."/>
            <person name="Falciatore A."/>
            <person name="Ferrante M."/>
            <person name="Fortunato A.E."/>
            <person name="Gloeckner G."/>
            <person name="Gruber A."/>
            <person name="Hipkin R."/>
            <person name="Janech M."/>
            <person name="Kroth P."/>
            <person name="Leese F."/>
            <person name="Lindquist E."/>
            <person name="Lyon B.R."/>
            <person name="Martin J."/>
            <person name="Mayer C."/>
            <person name="Parker M."/>
            <person name="Quesneville H."/>
            <person name="Raymond J."/>
            <person name="Uhlig C."/>
            <person name="Valentin K.U."/>
            <person name="Worden A.Z."/>
            <person name="Armbrust E.V."/>
            <person name="Bowler C."/>
            <person name="Green B."/>
            <person name="Moulton V."/>
            <person name="Van Oosterhout C."/>
            <person name="Grigoriev I."/>
        </authorList>
    </citation>
    <scope>NUCLEOTIDE SEQUENCE [LARGE SCALE GENOMIC DNA]</scope>
    <source>
        <strain evidence="3 4">CCMP1102</strain>
    </source>
</reference>
<evidence type="ECO:0000313" key="4">
    <source>
        <dbReference type="Proteomes" id="UP000095751"/>
    </source>
</evidence>
<dbReference type="Proteomes" id="UP000095751">
    <property type="component" value="Unassembled WGS sequence"/>
</dbReference>
<accession>A0A1E7EY89</accession>
<feature type="region of interest" description="Disordered" evidence="1">
    <location>
        <begin position="98"/>
        <end position="124"/>
    </location>
</feature>
<evidence type="ECO:0000256" key="2">
    <source>
        <dbReference type="SAM" id="Phobius"/>
    </source>
</evidence>
<dbReference type="OrthoDB" id="435509at2759"/>
<sequence>MFETRVKMLHEINNVVDAIQIKTTSGRLSMSPISIPSTTKTKTKTTNKVVSVSPLQDFISRPIHWPDIVLSSDSVEVIKKQQKQSSSAKKNTSSFLQRILTDKSNNTEDKTDDRLTSSTSSSSSSSILQVGDIVNEYFALNQLQVQWECIKNEPNQLIVSSINGLDGIATDCIMNFEFFNDNDNAVIDNDKESSTVVQLTMEYTPASPIAIVATPILIIDNWIALNILLPIAIDTKPLNSYRTLMGNLYGIAGIAHLYDILFGGSQLFISAGVSPFENLSFNGQIYAIVWCIMGPISYGLSKISTSINNNAINNNNNDDSNSISKIPITINLADIGLILYGIVEV</sequence>
<evidence type="ECO:0000313" key="3">
    <source>
        <dbReference type="EMBL" id="OEU10882.1"/>
    </source>
</evidence>
<dbReference type="AlphaFoldDB" id="A0A1E7EY89"/>
<organism evidence="3 4">
    <name type="scientific">Fragilariopsis cylindrus CCMP1102</name>
    <dbReference type="NCBI Taxonomy" id="635003"/>
    <lineage>
        <taxon>Eukaryota</taxon>
        <taxon>Sar</taxon>
        <taxon>Stramenopiles</taxon>
        <taxon>Ochrophyta</taxon>
        <taxon>Bacillariophyta</taxon>
        <taxon>Bacillariophyceae</taxon>
        <taxon>Bacillariophycidae</taxon>
        <taxon>Bacillariales</taxon>
        <taxon>Bacillariaceae</taxon>
        <taxon>Fragilariopsis</taxon>
    </lineage>
</organism>
<feature type="compositionally biased region" description="Basic and acidic residues" evidence="1">
    <location>
        <begin position="105"/>
        <end position="115"/>
    </location>
</feature>
<keyword evidence="2" id="KW-0472">Membrane</keyword>
<proteinExistence type="predicted"/>
<name>A0A1E7EY89_9STRA</name>
<protein>
    <submittedName>
        <fullName evidence="3">Uncharacterized protein</fullName>
    </submittedName>
</protein>
<dbReference type="InParanoid" id="A0A1E7EY89"/>